<dbReference type="RefSeq" id="WP_010270010.1">
    <property type="nucleotide sequence ID" value="NZ_CP066067.1"/>
</dbReference>
<name>A0A426Q9M6_9CORY</name>
<dbReference type="InterPro" id="IPR013830">
    <property type="entry name" value="SGNH_hydro"/>
</dbReference>
<evidence type="ECO:0000259" key="1">
    <source>
        <dbReference type="Pfam" id="PF13472"/>
    </source>
</evidence>
<sequence>MKHRRTTRWTSIADALTAGRRTVVTSVAAALTVGAATVAAVTGVTPAAQADDHGGIVMLGDSYFANTTLPQVVGALTGLGEQGCVKGEYRPATEVGRITGAPVQDFSCNGTRLYGEGNVIDAHIDEAVRAGALNPGTAFVPVMIGANDGLASNGAIDPGAAAQGFDRVAQRVRAAAPNARLLFVSYPSITNDRGNTCPLRLNGLPPTELPVGSIGATENLLWELARDGAARNGAEFLDLRAQTRGHDMCQPGGQAWVAGVVDTQTPQYNLMVHLSGDGVRNAAEQIAARY</sequence>
<dbReference type="GeneID" id="60809077"/>
<comment type="caution">
    <text evidence="2">The sequence shown here is derived from an EMBL/GenBank/DDBJ whole genome shotgun (WGS) entry which is preliminary data.</text>
</comment>
<dbReference type="Pfam" id="PF13472">
    <property type="entry name" value="Lipase_GDSL_2"/>
    <property type="match status" value="1"/>
</dbReference>
<evidence type="ECO:0000313" key="3">
    <source>
        <dbReference type="Proteomes" id="UP000276526"/>
    </source>
</evidence>
<evidence type="ECO:0000313" key="2">
    <source>
        <dbReference type="EMBL" id="RRO86707.1"/>
    </source>
</evidence>
<gene>
    <name evidence="2" type="ORF">CXF48_05340</name>
</gene>
<proteinExistence type="predicted"/>
<organism evidence="2 3">
    <name type="scientific">Corynebacterium bovis</name>
    <dbReference type="NCBI Taxonomy" id="36808"/>
    <lineage>
        <taxon>Bacteria</taxon>
        <taxon>Bacillati</taxon>
        <taxon>Actinomycetota</taxon>
        <taxon>Actinomycetes</taxon>
        <taxon>Mycobacteriales</taxon>
        <taxon>Corynebacteriaceae</taxon>
        <taxon>Corynebacterium</taxon>
    </lineage>
</organism>
<dbReference type="AlphaFoldDB" id="A0A426Q9M6"/>
<dbReference type="SUPFAM" id="SSF52266">
    <property type="entry name" value="SGNH hydrolase"/>
    <property type="match status" value="1"/>
</dbReference>
<reference evidence="2 3" key="1">
    <citation type="submission" date="2018-01" db="EMBL/GenBank/DDBJ databases">
        <title>Twenty Corynebacterium bovis Genomes.</title>
        <authorList>
            <person name="Gulvik C.A."/>
        </authorList>
    </citation>
    <scope>NUCLEOTIDE SEQUENCE [LARGE SCALE GENOMIC DNA]</scope>
    <source>
        <strain evidence="2 3">F6900</strain>
    </source>
</reference>
<dbReference type="InterPro" id="IPR036514">
    <property type="entry name" value="SGNH_hydro_sf"/>
</dbReference>
<dbReference type="PROSITE" id="PS51318">
    <property type="entry name" value="TAT"/>
    <property type="match status" value="1"/>
</dbReference>
<dbReference type="InterPro" id="IPR006311">
    <property type="entry name" value="TAT_signal"/>
</dbReference>
<feature type="domain" description="SGNH hydrolase-type esterase" evidence="1">
    <location>
        <begin position="59"/>
        <end position="278"/>
    </location>
</feature>
<dbReference type="Proteomes" id="UP000276526">
    <property type="component" value="Unassembled WGS sequence"/>
</dbReference>
<dbReference type="EMBL" id="PQNK01000007">
    <property type="protein sequence ID" value="RRO86707.1"/>
    <property type="molecule type" value="Genomic_DNA"/>
</dbReference>
<protein>
    <recommendedName>
        <fullName evidence="1">SGNH hydrolase-type esterase domain-containing protein</fullName>
    </recommendedName>
</protein>
<dbReference type="Gene3D" id="3.40.50.1110">
    <property type="entry name" value="SGNH hydrolase"/>
    <property type="match status" value="2"/>
</dbReference>
<accession>A0A426Q9M6</accession>
<dbReference type="OrthoDB" id="4529562at2"/>